<feature type="transmembrane region" description="Helical" evidence="1">
    <location>
        <begin position="88"/>
        <end position="105"/>
    </location>
</feature>
<dbReference type="AlphaFoldDB" id="A0A3N2C0L2"/>
<sequence length="110" mass="11914">MKIGPNEILRFFLELFAFFSLGFWGVAVWPFPLNVVVGIAAPVVAIILWALFLSPRAVIRIDLYGQAVVELLIFAAAALAWLHLGQPIIATVFAVVAVASGVVRGRKQLA</sequence>
<feature type="transmembrane region" description="Helical" evidence="1">
    <location>
        <begin position="12"/>
        <end position="29"/>
    </location>
</feature>
<protein>
    <submittedName>
        <fullName evidence="2">Uncharacterized protein DUF2568</fullName>
    </submittedName>
</protein>
<organism evidence="2 3">
    <name type="scientific">Plantibacter flavus</name>
    <dbReference type="NCBI Taxonomy" id="150123"/>
    <lineage>
        <taxon>Bacteria</taxon>
        <taxon>Bacillati</taxon>
        <taxon>Actinomycetota</taxon>
        <taxon>Actinomycetes</taxon>
        <taxon>Micrococcales</taxon>
        <taxon>Microbacteriaceae</taxon>
        <taxon>Plantibacter</taxon>
    </lineage>
</organism>
<keyword evidence="1" id="KW-0472">Membrane</keyword>
<comment type="caution">
    <text evidence="2">The sequence shown here is derived from an EMBL/GenBank/DDBJ whole genome shotgun (WGS) entry which is preliminary data.</text>
</comment>
<feature type="transmembrane region" description="Helical" evidence="1">
    <location>
        <begin position="35"/>
        <end position="54"/>
    </location>
</feature>
<dbReference type="Proteomes" id="UP000266915">
    <property type="component" value="Unassembled WGS sequence"/>
</dbReference>
<dbReference type="EMBL" id="RKHL01000001">
    <property type="protein sequence ID" value="ROR81031.1"/>
    <property type="molecule type" value="Genomic_DNA"/>
</dbReference>
<evidence type="ECO:0000256" key="1">
    <source>
        <dbReference type="SAM" id="Phobius"/>
    </source>
</evidence>
<keyword evidence="1" id="KW-0812">Transmembrane</keyword>
<evidence type="ECO:0000313" key="2">
    <source>
        <dbReference type="EMBL" id="ROR81031.1"/>
    </source>
</evidence>
<name>A0A3N2C0L2_9MICO</name>
<evidence type="ECO:0000313" key="3">
    <source>
        <dbReference type="Proteomes" id="UP000266915"/>
    </source>
</evidence>
<dbReference type="Pfam" id="PF10823">
    <property type="entry name" value="DUF2568"/>
    <property type="match status" value="1"/>
</dbReference>
<proteinExistence type="predicted"/>
<dbReference type="InterPro" id="IPR021214">
    <property type="entry name" value="DUF2568"/>
</dbReference>
<gene>
    <name evidence="2" type="ORF">EDD42_1078</name>
</gene>
<accession>A0A3N2C0L2</accession>
<reference evidence="2 3" key="1">
    <citation type="submission" date="2018-11" db="EMBL/GenBank/DDBJ databases">
        <title>Sequencing the genomes of 1000 actinobacteria strains.</title>
        <authorList>
            <person name="Klenk H.-P."/>
        </authorList>
    </citation>
    <scope>NUCLEOTIDE SEQUENCE [LARGE SCALE GENOMIC DNA]</scope>
    <source>
        <strain evidence="2 3">DSM 14012</strain>
    </source>
</reference>
<keyword evidence="3" id="KW-1185">Reference proteome</keyword>
<keyword evidence="1" id="KW-1133">Transmembrane helix</keyword>
<feature type="transmembrane region" description="Helical" evidence="1">
    <location>
        <begin position="61"/>
        <end position="82"/>
    </location>
</feature>